<name>A0AA40DV31_9PEZI</name>
<accession>A0AA40DV31</accession>
<protein>
    <submittedName>
        <fullName evidence="2">Uncharacterized protein</fullName>
    </submittedName>
</protein>
<evidence type="ECO:0000313" key="3">
    <source>
        <dbReference type="Proteomes" id="UP001172102"/>
    </source>
</evidence>
<dbReference type="EMBL" id="JAUKUA010000004">
    <property type="protein sequence ID" value="KAK0714547.1"/>
    <property type="molecule type" value="Genomic_DNA"/>
</dbReference>
<evidence type="ECO:0000313" key="2">
    <source>
        <dbReference type="EMBL" id="KAK0714547.1"/>
    </source>
</evidence>
<organism evidence="2 3">
    <name type="scientific">Lasiosphaeris hirsuta</name>
    <dbReference type="NCBI Taxonomy" id="260670"/>
    <lineage>
        <taxon>Eukaryota</taxon>
        <taxon>Fungi</taxon>
        <taxon>Dikarya</taxon>
        <taxon>Ascomycota</taxon>
        <taxon>Pezizomycotina</taxon>
        <taxon>Sordariomycetes</taxon>
        <taxon>Sordariomycetidae</taxon>
        <taxon>Sordariales</taxon>
        <taxon>Lasiosphaeriaceae</taxon>
        <taxon>Lasiosphaeris</taxon>
    </lineage>
</organism>
<evidence type="ECO:0000256" key="1">
    <source>
        <dbReference type="SAM" id="Phobius"/>
    </source>
</evidence>
<keyword evidence="1" id="KW-1133">Transmembrane helix</keyword>
<reference evidence="2" key="1">
    <citation type="submission" date="2023-06" db="EMBL/GenBank/DDBJ databases">
        <title>Genome-scale phylogeny and comparative genomics of the fungal order Sordariales.</title>
        <authorList>
            <consortium name="Lawrence Berkeley National Laboratory"/>
            <person name="Hensen N."/>
            <person name="Bonometti L."/>
            <person name="Westerberg I."/>
            <person name="Brannstrom I.O."/>
            <person name="Guillou S."/>
            <person name="Cros-Aarteil S."/>
            <person name="Calhoun S."/>
            <person name="Haridas S."/>
            <person name="Kuo A."/>
            <person name="Mondo S."/>
            <person name="Pangilinan J."/>
            <person name="Riley R."/>
            <person name="Labutti K."/>
            <person name="Andreopoulos B."/>
            <person name="Lipzen A."/>
            <person name="Chen C."/>
            <person name="Yanf M."/>
            <person name="Daum C."/>
            <person name="Ng V."/>
            <person name="Clum A."/>
            <person name="Steindorff A."/>
            <person name="Ohm R."/>
            <person name="Martin F."/>
            <person name="Silar P."/>
            <person name="Natvig D."/>
            <person name="Lalanne C."/>
            <person name="Gautier V."/>
            <person name="Ament-Velasquez S.L."/>
            <person name="Kruys A."/>
            <person name="Hutchinson M.I."/>
            <person name="Powell A.J."/>
            <person name="Barry K."/>
            <person name="Miller A.N."/>
            <person name="Grigoriev I.V."/>
            <person name="Debuchy R."/>
            <person name="Gladieux P."/>
            <person name="Thoren M.H."/>
            <person name="Johannesson H."/>
        </authorList>
    </citation>
    <scope>NUCLEOTIDE SEQUENCE</scope>
    <source>
        <strain evidence="2">SMH4607-1</strain>
    </source>
</reference>
<gene>
    <name evidence="2" type="ORF">B0H67DRAFT_664038</name>
</gene>
<sequence length="419" mass="46523">MEGGLWDDNCIITMAKSIFRDYGFVWKSNPAAPLPRHSGLDWDSESSLPPDAFETCSIVYDTAFRGKRSILCQERHGSIEASANRGEVHCASFAFDVCLKAFESLEHYVGSQSSPGADGEEKCGTMVYWKRTELQAEAVDEAGGVDRFLGEPRTSQLDLCSMRDIVTTLVPFSMVCGPFIGQLEKTTQTAVIFSDRGHPISKCMEVRFLVSFMIQTSEYKPFKKEAFEDDPNVTPLSACPIAEEQALALGPMSSSVRNRGMGDGLLPQRLIEKNKAIRAGLGQFTLDSSSVIIRSRWYCWGTLACCAVLVVWGLVIGFIVNERIQGVDPFNISIFCWTFAGFLTIFIKSLRVENWPWRDFFRGRVVCRFVSEVVAVSRIPVQLSLSILLRLEPIVITNKKGPFPCAWCESLGPAQASLG</sequence>
<dbReference type="AlphaFoldDB" id="A0AA40DV31"/>
<comment type="caution">
    <text evidence="2">The sequence shown here is derived from an EMBL/GenBank/DDBJ whole genome shotgun (WGS) entry which is preliminary data.</text>
</comment>
<feature type="transmembrane region" description="Helical" evidence="1">
    <location>
        <begin position="297"/>
        <end position="320"/>
    </location>
</feature>
<feature type="transmembrane region" description="Helical" evidence="1">
    <location>
        <begin position="332"/>
        <end position="350"/>
    </location>
</feature>
<keyword evidence="3" id="KW-1185">Reference proteome</keyword>
<proteinExistence type="predicted"/>
<dbReference type="Proteomes" id="UP001172102">
    <property type="component" value="Unassembled WGS sequence"/>
</dbReference>
<keyword evidence="1" id="KW-0812">Transmembrane</keyword>
<keyword evidence="1" id="KW-0472">Membrane</keyword>